<gene>
    <name evidence="8" type="primary">gltX1</name>
    <name evidence="8" type="ORF">OTUT144_2074</name>
</gene>
<evidence type="ECO:0000313" key="8">
    <source>
        <dbReference type="EMBL" id="KJW05892.1"/>
    </source>
</evidence>
<evidence type="ECO:0000256" key="6">
    <source>
        <dbReference type="ARBA" id="ARBA00023146"/>
    </source>
</evidence>
<dbReference type="Proteomes" id="UP000033580">
    <property type="component" value="Unassembled WGS sequence"/>
</dbReference>
<dbReference type="Pfam" id="PF19269">
    <property type="entry name" value="Anticodon_2"/>
    <property type="match status" value="1"/>
</dbReference>
<evidence type="ECO:0000256" key="4">
    <source>
        <dbReference type="ARBA" id="ARBA00022840"/>
    </source>
</evidence>
<keyword evidence="5" id="KW-0648">Protein biosynthesis</keyword>
<reference evidence="8 9" key="1">
    <citation type="submission" date="2015-01" db="EMBL/GenBank/DDBJ databases">
        <title>Genome Sequencing of Rickettsiales.</title>
        <authorList>
            <person name="Daugherty S.C."/>
            <person name="Su Q."/>
            <person name="Abolude K."/>
            <person name="Beier-Sexton M."/>
            <person name="Carlyon J.A."/>
            <person name="Carter R."/>
            <person name="Day N.P."/>
            <person name="Dumler S.J."/>
            <person name="Dyachenko V."/>
            <person name="Godinez A."/>
            <person name="Kurtti T.J."/>
            <person name="Lichay M."/>
            <person name="Mullins K.E."/>
            <person name="Ott S."/>
            <person name="Pappas-Brown V."/>
            <person name="Paris D.H."/>
            <person name="Patel P."/>
            <person name="Richards A.L."/>
            <person name="Sadzewicz L."/>
            <person name="Sears K."/>
            <person name="Seidman D."/>
            <person name="Sengamalay N."/>
            <person name="Stenos J."/>
            <person name="Tallon L.J."/>
            <person name="Vincent G."/>
            <person name="Fraser C.M."/>
            <person name="Munderloh U."/>
            <person name="Dunning-Hotopp J.C."/>
        </authorList>
    </citation>
    <scope>NUCLEOTIDE SEQUENCE [LARGE SCALE GENOMIC DNA]</scope>
    <source>
        <strain evidence="8 9">UT144</strain>
    </source>
</reference>
<dbReference type="GO" id="GO:0004818">
    <property type="term" value="F:glutamate-tRNA ligase activity"/>
    <property type="evidence" value="ECO:0007669"/>
    <property type="project" value="UniProtKB-EC"/>
</dbReference>
<keyword evidence="1" id="KW-0963">Cytoplasm</keyword>
<keyword evidence="3" id="KW-0547">Nucleotide-binding</keyword>
<keyword evidence="2 8" id="KW-0436">Ligase</keyword>
<comment type="caution">
    <text evidence="8">The sequence shown here is derived from an EMBL/GenBank/DDBJ whole genome shotgun (WGS) entry which is preliminary data.</text>
</comment>
<feature type="domain" description="Aminoacyl-tRNA synthetase class I anticodon-binding" evidence="7">
    <location>
        <begin position="22"/>
        <end position="98"/>
    </location>
</feature>
<proteinExistence type="predicted"/>
<dbReference type="EMBL" id="LAOR01000203">
    <property type="protein sequence ID" value="KJW05892.1"/>
    <property type="molecule type" value="Genomic_DNA"/>
</dbReference>
<name>A0A0F3RIC5_ORITS</name>
<dbReference type="EC" id="6.1.1.17" evidence="8"/>
<dbReference type="InterPro" id="IPR045462">
    <property type="entry name" value="aa-tRNA-synth_I_cd-bd"/>
</dbReference>
<evidence type="ECO:0000256" key="1">
    <source>
        <dbReference type="ARBA" id="ARBA00022490"/>
    </source>
</evidence>
<dbReference type="GO" id="GO:0006412">
    <property type="term" value="P:translation"/>
    <property type="evidence" value="ECO:0007669"/>
    <property type="project" value="UniProtKB-KW"/>
</dbReference>
<protein>
    <submittedName>
        <fullName evidence="8">Glutamyl-tRNA synthetase 1 domain protein</fullName>
        <ecNumber evidence="8">6.1.1.17</ecNumber>
    </submittedName>
</protein>
<evidence type="ECO:0000256" key="3">
    <source>
        <dbReference type="ARBA" id="ARBA00022741"/>
    </source>
</evidence>
<keyword evidence="6 8" id="KW-0030">Aminoacyl-tRNA synthetase</keyword>
<dbReference type="Gene3D" id="1.10.10.350">
    <property type="match status" value="1"/>
</dbReference>
<accession>A0A0F3RIC5</accession>
<dbReference type="AlphaFoldDB" id="A0A0F3RIC5"/>
<dbReference type="InterPro" id="IPR008925">
    <property type="entry name" value="aa_tRNA-synth_I_cd-bd_sf"/>
</dbReference>
<dbReference type="PATRIC" id="fig|1441384.3.peg.1122"/>
<dbReference type="SUPFAM" id="SSF48163">
    <property type="entry name" value="An anticodon-binding domain of class I aminoacyl-tRNA synthetases"/>
    <property type="match status" value="1"/>
</dbReference>
<evidence type="ECO:0000256" key="5">
    <source>
        <dbReference type="ARBA" id="ARBA00022917"/>
    </source>
</evidence>
<evidence type="ECO:0000259" key="7">
    <source>
        <dbReference type="Pfam" id="PF19269"/>
    </source>
</evidence>
<evidence type="ECO:0000256" key="2">
    <source>
        <dbReference type="ARBA" id="ARBA00022598"/>
    </source>
</evidence>
<feature type="non-terminal residue" evidence="8">
    <location>
        <position position="1"/>
    </location>
</feature>
<evidence type="ECO:0000313" key="9">
    <source>
        <dbReference type="Proteomes" id="UP000033580"/>
    </source>
</evidence>
<organism evidence="8 9">
    <name type="scientific">Orientia tsutsugamushi str. UT144</name>
    <dbReference type="NCBI Taxonomy" id="1441384"/>
    <lineage>
        <taxon>Bacteria</taxon>
        <taxon>Pseudomonadati</taxon>
        <taxon>Pseudomonadota</taxon>
        <taxon>Alphaproteobacteria</taxon>
        <taxon>Rickettsiales</taxon>
        <taxon>Rickettsiaceae</taxon>
        <taxon>Rickettsieae</taxon>
        <taxon>Orientia</taxon>
    </lineage>
</organism>
<dbReference type="GO" id="GO:0005524">
    <property type="term" value="F:ATP binding"/>
    <property type="evidence" value="ECO:0007669"/>
    <property type="project" value="UniProtKB-KW"/>
</dbReference>
<sequence>NTLNDIKIWWQICYLPTLDKFQEQDAEFLKLAAELLPSGKLTNNSWDDWVQNIIKATNRRGKALFMPLRLALTGITYGPELKYLLPLIGGEEVRARLLRYQ</sequence>
<dbReference type="InterPro" id="IPR020751">
    <property type="entry name" value="aa-tRNA-synth_I_codon-bd_sub2"/>
</dbReference>
<keyword evidence="4" id="KW-0067">ATP-binding</keyword>
<dbReference type="GO" id="GO:0000049">
    <property type="term" value="F:tRNA binding"/>
    <property type="evidence" value="ECO:0007669"/>
    <property type="project" value="InterPro"/>
</dbReference>